<protein>
    <recommendedName>
        <fullName evidence="2 3">Segregation and condensation protein A</fullName>
    </recommendedName>
</protein>
<name>A0A1L8R5F6_9ENTE</name>
<evidence type="ECO:0000256" key="3">
    <source>
        <dbReference type="HAMAP-Rule" id="MF_01805"/>
    </source>
</evidence>
<dbReference type="EMBL" id="LHUG01000006">
    <property type="protein sequence ID" value="PAB00587.1"/>
    <property type="molecule type" value="Genomic_DNA"/>
</dbReference>
<keyword evidence="3" id="KW-0132">Cell division</keyword>
<dbReference type="EMBL" id="JXKG01000011">
    <property type="protein sequence ID" value="OJG14990.1"/>
    <property type="molecule type" value="Genomic_DNA"/>
</dbReference>
<evidence type="ECO:0000313" key="6">
    <source>
        <dbReference type="Proteomes" id="UP000182835"/>
    </source>
</evidence>
<evidence type="ECO:0000313" key="4">
    <source>
        <dbReference type="EMBL" id="OJG14990.1"/>
    </source>
</evidence>
<comment type="subcellular location">
    <subcellularLocation>
        <location evidence="3">Cytoplasm</location>
    </subcellularLocation>
    <text evidence="3">Associated with two foci at the outer edges of the nucleoid region in young cells, and at four foci within both cell halves in older cells.</text>
</comment>
<proteinExistence type="inferred from homology"/>
<comment type="caution">
    <text evidence="4">The sequence shown here is derived from an EMBL/GenBank/DDBJ whole genome shotgun (WGS) entry which is preliminary data.</text>
</comment>
<gene>
    <name evidence="3" type="primary">scpA</name>
    <name evidence="5" type="ORF">AKL21_08835</name>
    <name evidence="4" type="ORF">RU96_GL000390</name>
</gene>
<evidence type="ECO:0000256" key="2">
    <source>
        <dbReference type="ARBA" id="ARBA00044777"/>
    </source>
</evidence>
<reference evidence="4 6" key="1">
    <citation type="submission" date="2014-12" db="EMBL/GenBank/DDBJ databases">
        <title>Draft genome sequences of 29 type strains of Enterococci.</title>
        <authorList>
            <person name="Zhong Z."/>
            <person name="Sun Z."/>
            <person name="Liu W."/>
            <person name="Zhang W."/>
            <person name="Zhang H."/>
        </authorList>
    </citation>
    <scope>NUCLEOTIDE SEQUENCE [LARGE SCALE GENOMIC DNA]</scope>
    <source>
        <strain evidence="4 6">DSM 21207</strain>
    </source>
</reference>
<keyword evidence="3" id="KW-0131">Cell cycle</keyword>
<keyword evidence="7" id="KW-1185">Reference proteome</keyword>
<dbReference type="Proteomes" id="UP000216797">
    <property type="component" value="Unassembled WGS sequence"/>
</dbReference>
<evidence type="ECO:0000313" key="7">
    <source>
        <dbReference type="Proteomes" id="UP000216797"/>
    </source>
</evidence>
<evidence type="ECO:0000256" key="1">
    <source>
        <dbReference type="ARBA" id="ARBA00022829"/>
    </source>
</evidence>
<comment type="function">
    <text evidence="3">Participates in chromosomal partition during cell division. May act via the formation of a condensin-like complex containing Smc and ScpB that pull DNA away from mid-cell into both cell halves.</text>
</comment>
<dbReference type="GO" id="GO:0006260">
    <property type="term" value="P:DNA replication"/>
    <property type="evidence" value="ECO:0007669"/>
    <property type="project" value="UniProtKB-UniRule"/>
</dbReference>
<dbReference type="Pfam" id="PF02616">
    <property type="entry name" value="SMC_ScpA"/>
    <property type="match status" value="1"/>
</dbReference>
<dbReference type="Gene3D" id="6.10.250.2410">
    <property type="match status" value="1"/>
</dbReference>
<comment type="similarity">
    <text evidence="3">Belongs to the ScpA family.</text>
</comment>
<dbReference type="PANTHER" id="PTHR33969">
    <property type="entry name" value="SEGREGATION AND CONDENSATION PROTEIN A"/>
    <property type="match status" value="1"/>
</dbReference>
<dbReference type="GO" id="GO:0005737">
    <property type="term" value="C:cytoplasm"/>
    <property type="evidence" value="ECO:0007669"/>
    <property type="project" value="UniProtKB-SubCell"/>
</dbReference>
<dbReference type="Proteomes" id="UP000182835">
    <property type="component" value="Unassembled WGS sequence"/>
</dbReference>
<keyword evidence="1 3" id="KW-0159">Chromosome partition</keyword>
<dbReference type="STRING" id="317010.RU96_GL000390"/>
<dbReference type="InterPro" id="IPR023093">
    <property type="entry name" value="ScpA-like_C"/>
</dbReference>
<keyword evidence="3" id="KW-0963">Cytoplasm</keyword>
<dbReference type="GO" id="GO:0007059">
    <property type="term" value="P:chromosome segregation"/>
    <property type="evidence" value="ECO:0007669"/>
    <property type="project" value="UniProtKB-UniRule"/>
</dbReference>
<sequence length="250" mass="28525">MSEINVKLAVFEGPLDLLLHLIQKLEIDIYDIPIAAITEQYMQYIHAMQTLELEVAGDYLVMAATLMAIKSKMLLPKQELVAQEDVYEEDPREVLVSQLLEYRKFKYAAEVLSDKAKERGDYFTKEPMDVDDYKEDNPLLPANQFNTIDLFLAFHNMLEKKKKRQVIETTITSDEATIEDKMTAIKRSLANLKPSEGKSLTDFLQSYTKSEVVTTFLAVLELMKTGSVTISQTENYGEITLFATGEKDEN</sequence>
<evidence type="ECO:0000313" key="5">
    <source>
        <dbReference type="EMBL" id="PAB00587.1"/>
    </source>
</evidence>
<dbReference type="RefSeq" id="WP_071864935.1">
    <property type="nucleotide sequence ID" value="NZ_JBHLVQ010000012.1"/>
</dbReference>
<dbReference type="PANTHER" id="PTHR33969:SF2">
    <property type="entry name" value="SEGREGATION AND CONDENSATION PROTEIN A"/>
    <property type="match status" value="1"/>
</dbReference>
<dbReference type="Gene3D" id="1.10.10.580">
    <property type="entry name" value="Structural maintenance of chromosome 1. Chain E"/>
    <property type="match status" value="1"/>
</dbReference>
<dbReference type="GO" id="GO:0051301">
    <property type="term" value="P:cell division"/>
    <property type="evidence" value="ECO:0007669"/>
    <property type="project" value="UniProtKB-KW"/>
</dbReference>
<dbReference type="OrthoDB" id="9811016at2"/>
<accession>A0A1L8R5F6</accession>
<dbReference type="InterPro" id="IPR003768">
    <property type="entry name" value="ScpA"/>
</dbReference>
<comment type="subunit">
    <text evidence="3">Component of a cohesin-like complex composed of ScpA, ScpB and the Smc homodimer, in which ScpA and ScpB bind to the head domain of Smc. The presence of the three proteins is required for the association of the complex with DNA.</text>
</comment>
<dbReference type="HAMAP" id="MF_01805">
    <property type="entry name" value="ScpA"/>
    <property type="match status" value="1"/>
</dbReference>
<organism evidence="4 6">
    <name type="scientific">Enterococcus canintestini</name>
    <dbReference type="NCBI Taxonomy" id="317010"/>
    <lineage>
        <taxon>Bacteria</taxon>
        <taxon>Bacillati</taxon>
        <taxon>Bacillota</taxon>
        <taxon>Bacilli</taxon>
        <taxon>Lactobacillales</taxon>
        <taxon>Enterococcaceae</taxon>
        <taxon>Enterococcus</taxon>
    </lineage>
</organism>
<dbReference type="AlphaFoldDB" id="A0A1L8R5F6"/>
<reference evidence="5 7" key="2">
    <citation type="submission" date="2015-08" db="EMBL/GenBank/DDBJ databases">
        <title>Enterococcus genome sequence.</title>
        <authorList>
            <person name="Acedo J.Z."/>
            <person name="Vederas J.C."/>
        </authorList>
    </citation>
    <scope>NUCLEOTIDE SEQUENCE [LARGE SCALE GENOMIC DNA]</scope>
    <source>
        <strain evidence="5 7">49</strain>
    </source>
</reference>